<feature type="region of interest" description="Disordered" evidence="1">
    <location>
        <begin position="239"/>
        <end position="267"/>
    </location>
</feature>
<evidence type="ECO:0000313" key="3">
    <source>
        <dbReference type="Proteomes" id="UP000013827"/>
    </source>
</evidence>
<evidence type="ECO:0000256" key="1">
    <source>
        <dbReference type="SAM" id="MobiDB-lite"/>
    </source>
</evidence>
<sequence length="1120" mass="115108">MLLGLIESEAALNSSLVEKKDTKGLSQDKMIFATALVALGLAKRELEAKLYGPSGDVVKTFEDDAVIDQVPASADEKLEVTSSTHSLATGLVNEGTIDVKNTAVLKASSSTENSCAESPCPDGFFCDASDVCTPCLSCVGGPVAADVLHRLNGLAAGTYKEGQIFMQPNPIKFLALAAGTYKEGQVFTQATTDAVGTVTGIPERGSTYTIVRMSVTAGAFDTSNVITVTKGDAADLAGLPADSDASTDGHQVAAPTDTYEPPARSGTVAKTPAVTLTIAAGKYKEGQVFSQATTNAVGTVTATTSETATSVTIKTTTGAFDTFNVITVTKGDAADLAGLPADSDASTGGHQVAAPTSVVGATSVVVAWTNYGPKGFDTSNDITVTKGYAADLAGLPADSDASTGGHQLAAPGAVADEPLPWADICGGEPLPWTPDGNTCVEATATTNCEEKCAASSTIALLWASTGAGLLNEGTINVLDNAVLESAAVNGGGKGGGDDGLANSGALNVLDNAELKVGSGTSFVNGATDSLFYFTGYDDPSADGGTVTIAGSASIKNSGSIAILRSKLENAGTVDNEGYIHLYYDSVLENAGTVNNEGEIDLRDNSVLENAGTVNNEGEIELSYDAVLANTATGTIENSEEGEIDLRHDSVLENAGTVNNEGEIDLYYDSVLENAGTVNNEGRVELSYDAVLANTATGTIENSEEGEIDLRHDSVLENAGTVNNEGEIDLYYDSVLENAGTVNNEGRVELAYDAVLANTATGTIETSEEGEIDLRHDSVLENAGTVNNEGEIDLYYDSVLENAGTVNNEGRVELAYGAVLANTATGIIENSEEGEIALENAELENAGKISTAGEISLRGEDAMLNNTGTIESLGGTIELTDGAPSLEIACTPCGDGFFKPGIGADACTPKKTDCPVGEYLTASTDKTSDATCTEMKTDCPAGEYFTASTDKTSDATCTACAAAEFKEGVNAITSCTPKTTDCTASEYLVESPDSTTDSNCTPLPPDTSVAVSFTLSIAAPTTRRLRSLDTIDLDEIMTAVIDSFATLASPVTVTSEQIALEDLGDDKVRVTIVPAAGQTAAEIKTAATATNNDQIEFLVTLGAKLGSGRTSKKATRRAAKA</sequence>
<protein>
    <recommendedName>
        <fullName evidence="4">TNFR-Cys domain-containing protein</fullName>
    </recommendedName>
</protein>
<dbReference type="AlphaFoldDB" id="A0A0D3KJ20"/>
<dbReference type="Gene3D" id="2.10.50.10">
    <property type="entry name" value="Tumor Necrosis Factor Receptor, subunit A, domain 2"/>
    <property type="match status" value="1"/>
</dbReference>
<dbReference type="EnsemblProtists" id="EOD35755">
    <property type="protein sequence ID" value="EOD35755"/>
    <property type="gene ID" value="EMIHUDRAFT_227293"/>
</dbReference>
<organism evidence="2 3">
    <name type="scientific">Emiliania huxleyi (strain CCMP1516)</name>
    <dbReference type="NCBI Taxonomy" id="280463"/>
    <lineage>
        <taxon>Eukaryota</taxon>
        <taxon>Haptista</taxon>
        <taxon>Haptophyta</taxon>
        <taxon>Prymnesiophyceae</taxon>
        <taxon>Isochrysidales</taxon>
        <taxon>Noelaerhabdaceae</taxon>
        <taxon>Emiliania</taxon>
    </lineage>
</organism>
<name>A0A0D3KJ20_EMIH1</name>
<proteinExistence type="predicted"/>
<accession>A0A0D3KJ20</accession>
<dbReference type="Proteomes" id="UP000013827">
    <property type="component" value="Unassembled WGS sequence"/>
</dbReference>
<dbReference type="HOGENOM" id="CLU_280534_0_0_1"/>
<dbReference type="KEGG" id="ehx:EMIHUDRAFT_227293"/>
<keyword evidence="3" id="KW-1185">Reference proteome</keyword>
<dbReference type="GeneID" id="17281073"/>
<dbReference type="SMART" id="SM01411">
    <property type="entry name" value="Ephrin_rec_like"/>
    <property type="match status" value="2"/>
</dbReference>
<evidence type="ECO:0008006" key="4">
    <source>
        <dbReference type="Google" id="ProtNLM"/>
    </source>
</evidence>
<reference evidence="2" key="2">
    <citation type="submission" date="2024-10" db="UniProtKB">
        <authorList>
            <consortium name="EnsemblProtists"/>
        </authorList>
    </citation>
    <scope>IDENTIFICATION</scope>
</reference>
<dbReference type="PaxDb" id="2903-EOD35755"/>
<dbReference type="RefSeq" id="XP_005788184.1">
    <property type="nucleotide sequence ID" value="XM_005788127.1"/>
</dbReference>
<reference evidence="3" key="1">
    <citation type="journal article" date="2013" name="Nature">
        <title>Pan genome of the phytoplankton Emiliania underpins its global distribution.</title>
        <authorList>
            <person name="Read B.A."/>
            <person name="Kegel J."/>
            <person name="Klute M.J."/>
            <person name="Kuo A."/>
            <person name="Lefebvre S.C."/>
            <person name="Maumus F."/>
            <person name="Mayer C."/>
            <person name="Miller J."/>
            <person name="Monier A."/>
            <person name="Salamov A."/>
            <person name="Young J."/>
            <person name="Aguilar M."/>
            <person name="Claverie J.M."/>
            <person name="Frickenhaus S."/>
            <person name="Gonzalez K."/>
            <person name="Herman E.K."/>
            <person name="Lin Y.C."/>
            <person name="Napier J."/>
            <person name="Ogata H."/>
            <person name="Sarno A.F."/>
            <person name="Shmutz J."/>
            <person name="Schroeder D."/>
            <person name="de Vargas C."/>
            <person name="Verret F."/>
            <person name="von Dassow P."/>
            <person name="Valentin K."/>
            <person name="Van de Peer Y."/>
            <person name="Wheeler G."/>
            <person name="Dacks J.B."/>
            <person name="Delwiche C.F."/>
            <person name="Dyhrman S.T."/>
            <person name="Glockner G."/>
            <person name="John U."/>
            <person name="Richards T."/>
            <person name="Worden A.Z."/>
            <person name="Zhang X."/>
            <person name="Grigoriev I.V."/>
            <person name="Allen A.E."/>
            <person name="Bidle K."/>
            <person name="Borodovsky M."/>
            <person name="Bowler C."/>
            <person name="Brownlee C."/>
            <person name="Cock J.M."/>
            <person name="Elias M."/>
            <person name="Gladyshev V.N."/>
            <person name="Groth M."/>
            <person name="Guda C."/>
            <person name="Hadaegh A."/>
            <person name="Iglesias-Rodriguez M.D."/>
            <person name="Jenkins J."/>
            <person name="Jones B.M."/>
            <person name="Lawson T."/>
            <person name="Leese F."/>
            <person name="Lindquist E."/>
            <person name="Lobanov A."/>
            <person name="Lomsadze A."/>
            <person name="Malik S.B."/>
            <person name="Marsh M.E."/>
            <person name="Mackinder L."/>
            <person name="Mock T."/>
            <person name="Mueller-Roeber B."/>
            <person name="Pagarete A."/>
            <person name="Parker M."/>
            <person name="Probert I."/>
            <person name="Quesneville H."/>
            <person name="Raines C."/>
            <person name="Rensing S.A."/>
            <person name="Riano-Pachon D.M."/>
            <person name="Richier S."/>
            <person name="Rokitta S."/>
            <person name="Shiraiwa Y."/>
            <person name="Soanes D.M."/>
            <person name="van der Giezen M."/>
            <person name="Wahlund T.M."/>
            <person name="Williams B."/>
            <person name="Wilson W."/>
            <person name="Wolfe G."/>
            <person name="Wurch L.L."/>
        </authorList>
    </citation>
    <scope>NUCLEOTIDE SEQUENCE</scope>
</reference>
<evidence type="ECO:0000313" key="2">
    <source>
        <dbReference type="EnsemblProtists" id="EOD35755"/>
    </source>
</evidence>